<dbReference type="PANTHER" id="PTHR31025:SF9">
    <property type="entry name" value="SI:DKEY-286J15.1"/>
    <property type="match status" value="1"/>
</dbReference>
<dbReference type="PANTHER" id="PTHR31025">
    <property type="entry name" value="SI:CH211-196P9.1-RELATED"/>
    <property type="match status" value="1"/>
</dbReference>
<comment type="caution">
    <text evidence="1">The sequence shown here is derived from an EMBL/GenBank/DDBJ whole genome shotgun (WGS) entry which is preliminary data.</text>
</comment>
<accession>A0A3L8D556</accession>
<protein>
    <submittedName>
        <fullName evidence="1">Uncharacterized protein</fullName>
    </submittedName>
</protein>
<dbReference type="InterPro" id="IPR013761">
    <property type="entry name" value="SAM/pointed_sf"/>
</dbReference>
<dbReference type="SUPFAM" id="SSF47769">
    <property type="entry name" value="SAM/Pointed domain"/>
    <property type="match status" value="1"/>
</dbReference>
<dbReference type="Proteomes" id="UP000279307">
    <property type="component" value="Chromosome 12"/>
</dbReference>
<sequence length="461" mass="53272">MDEMEKFLRSSDLESYTEIFKQNKIGINQITETTADYIFSLLIAPIGDQLRYKKAVEAYKANELEAFLTTCSDGRIALNTFQTNGKLNESVRRKLTTVIVDHLMVAYGHDLKNAHFKAVAELIIEVFPTELIEAYYVPPHAEGVQQSVSKGKLPYKYRNIKTSMKETGVSMISKSSKQVSLNDITIENLLPEQQFFALQVWLKSYIEPWTEVLERWTKTAPNRIHQFTKDRNLSINNILTEWPLFKHPLGYSLISIDFTILFPEKGLSLLNSWSNCKEKLFDVMRERSKRDKHSIAYQILSTLPSKISEDGKDIVVMYLLPTLLPPAIIREKGKGSWKPTIAEAQETFALYTKDSVSKQICLEQRKKKYEKLMRPIQPCVIIIGETLHTAKDFYVLFDNVEYKLNSVLAAVDTCFKIIHVMNLVYPSEAYNTWMFIQRYFYKLYLQTEKVPTCVTSLISEL</sequence>
<evidence type="ECO:0000313" key="1">
    <source>
        <dbReference type="EMBL" id="RLU15627.1"/>
    </source>
</evidence>
<organism evidence="1 2">
    <name type="scientific">Ooceraea biroi</name>
    <name type="common">Clonal raider ant</name>
    <name type="synonym">Cerapachys biroi</name>
    <dbReference type="NCBI Taxonomy" id="2015173"/>
    <lineage>
        <taxon>Eukaryota</taxon>
        <taxon>Metazoa</taxon>
        <taxon>Ecdysozoa</taxon>
        <taxon>Arthropoda</taxon>
        <taxon>Hexapoda</taxon>
        <taxon>Insecta</taxon>
        <taxon>Pterygota</taxon>
        <taxon>Neoptera</taxon>
        <taxon>Endopterygota</taxon>
        <taxon>Hymenoptera</taxon>
        <taxon>Apocrita</taxon>
        <taxon>Aculeata</taxon>
        <taxon>Formicoidea</taxon>
        <taxon>Formicidae</taxon>
        <taxon>Dorylinae</taxon>
        <taxon>Ooceraea</taxon>
    </lineage>
</organism>
<name>A0A3L8D556_OOCBI</name>
<dbReference type="AlphaFoldDB" id="A0A3L8D556"/>
<dbReference type="EMBL" id="QOIP01000012">
    <property type="protein sequence ID" value="RLU15627.1"/>
    <property type="molecule type" value="Genomic_DNA"/>
</dbReference>
<reference evidence="1 2" key="1">
    <citation type="journal article" date="2018" name="Genome Res.">
        <title>The genomic architecture and molecular evolution of ant odorant receptors.</title>
        <authorList>
            <person name="McKenzie S.K."/>
            <person name="Kronauer D.J.C."/>
        </authorList>
    </citation>
    <scope>NUCLEOTIDE SEQUENCE [LARGE SCALE GENOMIC DNA]</scope>
    <source>
        <strain evidence="1">Clonal line C1</strain>
    </source>
</reference>
<evidence type="ECO:0000313" key="2">
    <source>
        <dbReference type="Proteomes" id="UP000279307"/>
    </source>
</evidence>
<gene>
    <name evidence="1" type="ORF">DMN91_011380</name>
</gene>
<dbReference type="OrthoDB" id="7698488at2759"/>
<proteinExistence type="predicted"/>